<evidence type="ECO:0000313" key="8">
    <source>
        <dbReference type="EMBL" id="KHK97564.1"/>
    </source>
</evidence>
<comment type="caution">
    <text evidence="8">The sequence shown here is derived from an EMBL/GenBank/DDBJ whole genome shotgun (WGS) entry which is preliminary data.</text>
</comment>
<dbReference type="PANTHER" id="PTHR47756:SF2">
    <property type="entry name" value="BLL6612 PROTEIN"/>
    <property type="match status" value="1"/>
</dbReference>
<dbReference type="Gene3D" id="1.10.1740.10">
    <property type="match status" value="1"/>
</dbReference>
<dbReference type="PANTHER" id="PTHR47756">
    <property type="entry name" value="BLL6612 PROTEIN-RELATED"/>
    <property type="match status" value="1"/>
</dbReference>
<dbReference type="InterPro" id="IPR013325">
    <property type="entry name" value="RNA_pol_sigma_r2"/>
</dbReference>
<dbReference type="Pfam" id="PF08281">
    <property type="entry name" value="Sigma70_r4_2"/>
    <property type="match status" value="1"/>
</dbReference>
<dbReference type="Gene3D" id="1.10.10.10">
    <property type="entry name" value="Winged helix-like DNA-binding domain superfamily/Winged helix DNA-binding domain"/>
    <property type="match status" value="1"/>
</dbReference>
<evidence type="ECO:0000256" key="2">
    <source>
        <dbReference type="ARBA" id="ARBA00023015"/>
    </source>
</evidence>
<dbReference type="STRING" id="1348253.LK09_11685"/>
<dbReference type="InterPro" id="IPR013324">
    <property type="entry name" value="RNA_pol_sigma_r3/r4-like"/>
</dbReference>
<evidence type="ECO:0000259" key="5">
    <source>
        <dbReference type="Pfam" id="PF04542"/>
    </source>
</evidence>
<comment type="similarity">
    <text evidence="1">Belongs to the sigma-70 factor family. ECF subfamily.</text>
</comment>
<protein>
    <recommendedName>
        <fullName evidence="10">RNA polymerase subunit sigma-24</fullName>
    </recommendedName>
</protein>
<dbReference type="Pfam" id="PF04542">
    <property type="entry name" value="Sigma70_r2"/>
    <property type="match status" value="1"/>
</dbReference>
<evidence type="ECO:0000259" key="6">
    <source>
        <dbReference type="Pfam" id="PF08281"/>
    </source>
</evidence>
<dbReference type="Pfam" id="PF20239">
    <property type="entry name" value="DUF6596"/>
    <property type="match status" value="1"/>
</dbReference>
<keyword evidence="9" id="KW-1185">Reference proteome</keyword>
<dbReference type="GO" id="GO:0016987">
    <property type="term" value="F:sigma factor activity"/>
    <property type="evidence" value="ECO:0007669"/>
    <property type="project" value="UniProtKB-KW"/>
</dbReference>
<reference evidence="8 9" key="1">
    <citation type="submission" date="2014-11" db="EMBL/GenBank/DDBJ databases">
        <title>Genome sequence of Microbacterium mangrovi MUSC 115(T).</title>
        <authorList>
            <person name="Lee L.-H."/>
        </authorList>
    </citation>
    <scope>NUCLEOTIDE SEQUENCE [LARGE SCALE GENOMIC DNA]</scope>
    <source>
        <strain evidence="8 9">MUSC 115</strain>
    </source>
</reference>
<dbReference type="InterPro" id="IPR013249">
    <property type="entry name" value="RNA_pol_sigma70_r4_t2"/>
</dbReference>
<evidence type="ECO:0000256" key="3">
    <source>
        <dbReference type="ARBA" id="ARBA00023082"/>
    </source>
</evidence>
<feature type="domain" description="DUF6596" evidence="7">
    <location>
        <begin position="163"/>
        <end position="261"/>
    </location>
</feature>
<dbReference type="GO" id="GO:0003677">
    <property type="term" value="F:DNA binding"/>
    <property type="evidence" value="ECO:0007669"/>
    <property type="project" value="InterPro"/>
</dbReference>
<keyword evidence="4" id="KW-0804">Transcription</keyword>
<proteinExistence type="inferred from homology"/>
<dbReference type="Proteomes" id="UP000031030">
    <property type="component" value="Unassembled WGS sequence"/>
</dbReference>
<dbReference type="EMBL" id="JTDK01000010">
    <property type="protein sequence ID" value="KHK97564.1"/>
    <property type="molecule type" value="Genomic_DNA"/>
</dbReference>
<accession>A0A0B2A240</accession>
<evidence type="ECO:0000256" key="1">
    <source>
        <dbReference type="ARBA" id="ARBA00010641"/>
    </source>
</evidence>
<evidence type="ECO:0000256" key="4">
    <source>
        <dbReference type="ARBA" id="ARBA00023163"/>
    </source>
</evidence>
<dbReference type="SUPFAM" id="SSF88659">
    <property type="entry name" value="Sigma3 and sigma4 domains of RNA polymerase sigma factors"/>
    <property type="match status" value="1"/>
</dbReference>
<dbReference type="InterPro" id="IPR046531">
    <property type="entry name" value="DUF6596"/>
</dbReference>
<keyword evidence="2" id="KW-0805">Transcription regulation</keyword>
<evidence type="ECO:0000259" key="7">
    <source>
        <dbReference type="Pfam" id="PF20239"/>
    </source>
</evidence>
<dbReference type="SUPFAM" id="SSF88946">
    <property type="entry name" value="Sigma2 domain of RNA polymerase sigma factors"/>
    <property type="match status" value="1"/>
</dbReference>
<evidence type="ECO:0008006" key="10">
    <source>
        <dbReference type="Google" id="ProtNLM"/>
    </source>
</evidence>
<name>A0A0B2A240_9MICO</name>
<dbReference type="InterPro" id="IPR007627">
    <property type="entry name" value="RNA_pol_sigma70_r2"/>
</dbReference>
<dbReference type="GO" id="GO:0006352">
    <property type="term" value="P:DNA-templated transcription initiation"/>
    <property type="evidence" value="ECO:0007669"/>
    <property type="project" value="InterPro"/>
</dbReference>
<keyword evidence="3" id="KW-0731">Sigma factor</keyword>
<dbReference type="AlphaFoldDB" id="A0A0B2A240"/>
<organism evidence="8 9">
    <name type="scientific">Microbacterium mangrovi</name>
    <dbReference type="NCBI Taxonomy" id="1348253"/>
    <lineage>
        <taxon>Bacteria</taxon>
        <taxon>Bacillati</taxon>
        <taxon>Actinomycetota</taxon>
        <taxon>Actinomycetes</taxon>
        <taxon>Micrococcales</taxon>
        <taxon>Microbacteriaceae</taxon>
        <taxon>Microbacterium</taxon>
    </lineage>
</organism>
<sequence>MLGAVAHYTGDLQAAEDAVHEAFLRALAQERAGTVLRNPAAWITTSARRIAVDQLRRAQTAVRALPALAAQAPAAEETDMSDFVFTGDERLELILMMCHPELAEEARIALALRFVCAVPTRDVAAMLLVPEATMAARLTRAKKRLHDSPIRFGMDDEADVTARMPDALTVISLVYTAGYAAPAAETSGRLRADAIDLARDAVRVRPGDPEASGLLGLLLLTEARQPTRLDPSGDLVELATANRALWDAGLIREGRDRATRALQGGTGRFALMAGIAGLHATAARWDDTDWVSIARLYDGLVAAWPSPSARLARIVARGYSPDVGPEAAGSELDGEQDLFTGVQAGTAFAARADLAARRGDRAEAAAAYREAIARESDAAVVAFLRRRLAEVTRS</sequence>
<feature type="domain" description="RNA polymerase sigma factor 70 region 4 type 2" evidence="6">
    <location>
        <begin position="94"/>
        <end position="145"/>
    </location>
</feature>
<evidence type="ECO:0000313" key="9">
    <source>
        <dbReference type="Proteomes" id="UP000031030"/>
    </source>
</evidence>
<gene>
    <name evidence="8" type="ORF">LK09_11685</name>
</gene>
<feature type="domain" description="RNA polymerase sigma-70 region 2" evidence="5">
    <location>
        <begin position="4"/>
        <end position="59"/>
    </location>
</feature>
<dbReference type="InterPro" id="IPR036388">
    <property type="entry name" value="WH-like_DNA-bd_sf"/>
</dbReference>